<keyword evidence="4" id="KW-1185">Reference proteome</keyword>
<dbReference type="Gene3D" id="2.20.70.10">
    <property type="match status" value="2"/>
</dbReference>
<keyword evidence="1" id="KW-0732">Signal</keyword>
<dbReference type="CDD" id="cd00201">
    <property type="entry name" value="WW"/>
    <property type="match status" value="2"/>
</dbReference>
<dbReference type="SUPFAM" id="SSF81698">
    <property type="entry name" value="FF domain"/>
    <property type="match status" value="3"/>
</dbReference>
<reference evidence="3 4" key="1">
    <citation type="journal article" date="2021" name="G3 (Bethesda)">
        <title>Genomic diversity, chromosomal rearrangements, and interspecies hybridization in the ogataea polymorpha species complex.</title>
        <authorList>
            <person name="Hanson S.J."/>
            <person name="Cinneide E.O."/>
            <person name="Salzberg L.I."/>
            <person name="Wolfe K.H."/>
            <person name="McGowan J."/>
            <person name="Fitzpatrick D.A."/>
            <person name="Matlin K."/>
        </authorList>
    </citation>
    <scope>NUCLEOTIDE SEQUENCE [LARGE SCALE GENOMIC DNA]</scope>
    <source>
        <strain evidence="3">51-138</strain>
    </source>
</reference>
<feature type="domain" description="WW" evidence="2">
    <location>
        <begin position="28"/>
        <end position="61"/>
    </location>
</feature>
<dbReference type="Pfam" id="PF00397">
    <property type="entry name" value="WW"/>
    <property type="match status" value="2"/>
</dbReference>
<protein>
    <recommendedName>
        <fullName evidence="2">WW domain-containing protein</fullName>
    </recommendedName>
</protein>
<proteinExistence type="predicted"/>
<accession>A0ABQ7RPV0</accession>
<feature type="chain" id="PRO_5045358810" description="WW domain-containing protein" evidence="1">
    <location>
        <begin position="21"/>
        <end position="490"/>
    </location>
</feature>
<dbReference type="InterPro" id="IPR001202">
    <property type="entry name" value="WW_dom"/>
</dbReference>
<dbReference type="EMBL" id="JAHLVD010000020">
    <property type="protein sequence ID" value="KAG7845601.1"/>
    <property type="molecule type" value="Genomic_DNA"/>
</dbReference>
<dbReference type="SUPFAM" id="SSF51045">
    <property type="entry name" value="WW domain"/>
    <property type="match status" value="2"/>
</dbReference>
<dbReference type="SMART" id="SM00456">
    <property type="entry name" value="WW"/>
    <property type="match status" value="2"/>
</dbReference>
<feature type="signal peptide" evidence="1">
    <location>
        <begin position="1"/>
        <end position="20"/>
    </location>
</feature>
<dbReference type="Pfam" id="PF01846">
    <property type="entry name" value="FF"/>
    <property type="match status" value="3"/>
</dbReference>
<dbReference type="PANTHER" id="PTHR11864">
    <property type="entry name" value="PRE-MRNA-PROCESSING PROTEIN PRP40"/>
    <property type="match status" value="1"/>
</dbReference>
<dbReference type="Proteomes" id="UP001197328">
    <property type="component" value="Unassembled WGS sequence"/>
</dbReference>
<dbReference type="SMART" id="SM00441">
    <property type="entry name" value="FF"/>
    <property type="match status" value="3"/>
</dbReference>
<dbReference type="InterPro" id="IPR036020">
    <property type="entry name" value="WW_dom_sf"/>
</dbReference>
<comment type="caution">
    <text evidence="3">The sequence shown here is derived from an EMBL/GenBank/DDBJ whole genome shotgun (WGS) entry which is preliminary data.</text>
</comment>
<evidence type="ECO:0000256" key="1">
    <source>
        <dbReference type="SAM" id="SignalP"/>
    </source>
</evidence>
<evidence type="ECO:0000313" key="4">
    <source>
        <dbReference type="Proteomes" id="UP001197328"/>
    </source>
</evidence>
<dbReference type="InterPro" id="IPR002713">
    <property type="entry name" value="FF_domain"/>
</dbReference>
<organism evidence="3 4">
    <name type="scientific">Pichia angusta</name>
    <name type="common">Yeast</name>
    <name type="synonym">Hansenula polymorpha</name>
    <dbReference type="NCBI Taxonomy" id="870730"/>
    <lineage>
        <taxon>Eukaryota</taxon>
        <taxon>Fungi</taxon>
        <taxon>Dikarya</taxon>
        <taxon>Ascomycota</taxon>
        <taxon>Saccharomycotina</taxon>
        <taxon>Pichiomycetes</taxon>
        <taxon>Pichiales</taxon>
        <taxon>Pichiaceae</taxon>
        <taxon>Ogataea</taxon>
    </lineage>
</organism>
<dbReference type="PROSITE" id="PS01159">
    <property type="entry name" value="WW_DOMAIN_1"/>
    <property type="match status" value="1"/>
</dbReference>
<dbReference type="InterPro" id="IPR036517">
    <property type="entry name" value="FF_domain_sf"/>
</dbReference>
<dbReference type="PROSITE" id="PS50020">
    <property type="entry name" value="WW_DOMAIN_2"/>
    <property type="match status" value="2"/>
</dbReference>
<sequence>MPKLTIWWLKTYLLLFGRDGFCTKNLNFQVLSMWSEVVDEEGRVYYYNSETEQTQWERPEDLKESRVDAALEKTKWQRYLTDEGEVYYYNEETEESVWTLPDEVRKLISPVAVEEPESAQENGDKAFDSTKIVDLSSFFTDEELRWEKNTDGKTDQFVQMLEDYSAGTDWTFQQVMERCIVDKRYWTLPDSISRKECFEVYLLRKADEEFREKENSRESYRNAFFQVLDNYDIKYYTRWNTCAKLIMDEPIYSLIPPKMKREFFEEYVGKLKRASEAEIKEARRKELEEVEVILRSELTLKSQVDDAFKTVDMERLPYLNKLDILTIYENIMNELERSFQATVSEHDKKNYRADRKARDGFKQLLEEVSKKIEFTAKLRWHELLRYIKDDPRFINLCGRKGSLPIDFYWDILDKENQSLKAKRDLVKHIIPTADNMSLEEFTRVVTQKVDNVSESDCRLIREMLLEEGKQKGEGDRRKRLMTLGYGVARS</sequence>
<dbReference type="PANTHER" id="PTHR11864:SF0">
    <property type="entry name" value="PRP40 PRE-MRNA PROCESSING FACTOR 40 HOMOLOG A (YEAST)"/>
    <property type="match status" value="1"/>
</dbReference>
<evidence type="ECO:0000313" key="3">
    <source>
        <dbReference type="EMBL" id="KAG7845601.1"/>
    </source>
</evidence>
<dbReference type="Gene3D" id="1.10.10.440">
    <property type="entry name" value="FF domain"/>
    <property type="match status" value="3"/>
</dbReference>
<name>A0ABQ7RPV0_PICAN</name>
<dbReference type="InterPro" id="IPR039726">
    <property type="entry name" value="Prp40-like"/>
</dbReference>
<evidence type="ECO:0000259" key="2">
    <source>
        <dbReference type="PROSITE" id="PS50020"/>
    </source>
</evidence>
<gene>
    <name evidence="3" type="ORF">KL940_005157</name>
</gene>
<feature type="domain" description="WW" evidence="2">
    <location>
        <begin position="76"/>
        <end position="103"/>
    </location>
</feature>